<organism evidence="5 6">
    <name type="scientific">Blepharisma stoltei</name>
    <dbReference type="NCBI Taxonomy" id="1481888"/>
    <lineage>
        <taxon>Eukaryota</taxon>
        <taxon>Sar</taxon>
        <taxon>Alveolata</taxon>
        <taxon>Ciliophora</taxon>
        <taxon>Postciliodesmatophora</taxon>
        <taxon>Heterotrichea</taxon>
        <taxon>Heterotrichida</taxon>
        <taxon>Blepharismidae</taxon>
        <taxon>Blepharisma</taxon>
    </lineage>
</organism>
<dbReference type="GO" id="GO:0045292">
    <property type="term" value="P:mRNA cis splicing, via spliceosome"/>
    <property type="evidence" value="ECO:0007669"/>
    <property type="project" value="TreeGrafter"/>
</dbReference>
<keyword evidence="6" id="KW-1185">Reference proteome</keyword>
<proteinExistence type="inferred from homology"/>
<protein>
    <recommendedName>
        <fullName evidence="7">Cwf15/Cwc15 cell cycle control protein</fullName>
    </recommendedName>
</protein>
<dbReference type="AlphaFoldDB" id="A0AAU9K603"/>
<accession>A0AAU9K603</accession>
<evidence type="ECO:0000256" key="3">
    <source>
        <dbReference type="ARBA" id="ARBA00023187"/>
    </source>
</evidence>
<dbReference type="GO" id="GO:0071013">
    <property type="term" value="C:catalytic step 2 spliceosome"/>
    <property type="evidence" value="ECO:0007669"/>
    <property type="project" value="TreeGrafter"/>
</dbReference>
<evidence type="ECO:0000256" key="1">
    <source>
        <dbReference type="ARBA" id="ARBA00006644"/>
    </source>
</evidence>
<evidence type="ECO:0008006" key="7">
    <source>
        <dbReference type="Google" id="ProtNLM"/>
    </source>
</evidence>
<dbReference type="PANTHER" id="PTHR12718:SF2">
    <property type="entry name" value="SPLICEOSOME-ASSOCIATED PROTEIN CWC15 HOMOLOG"/>
    <property type="match status" value="1"/>
</dbReference>
<evidence type="ECO:0000313" key="6">
    <source>
        <dbReference type="Proteomes" id="UP001162131"/>
    </source>
</evidence>
<evidence type="ECO:0000313" key="5">
    <source>
        <dbReference type="EMBL" id="CAG9328595.1"/>
    </source>
</evidence>
<feature type="region of interest" description="Disordered" evidence="4">
    <location>
        <begin position="72"/>
        <end position="147"/>
    </location>
</feature>
<dbReference type="GO" id="GO:0003723">
    <property type="term" value="F:RNA binding"/>
    <property type="evidence" value="ECO:0007669"/>
    <property type="project" value="TreeGrafter"/>
</dbReference>
<feature type="region of interest" description="Disordered" evidence="4">
    <location>
        <begin position="1"/>
        <end position="58"/>
    </location>
</feature>
<name>A0AAU9K603_9CILI</name>
<reference evidence="5" key="1">
    <citation type="submission" date="2021-09" db="EMBL/GenBank/DDBJ databases">
        <authorList>
            <consortium name="AG Swart"/>
            <person name="Singh M."/>
            <person name="Singh A."/>
            <person name="Seah K."/>
            <person name="Emmerich C."/>
        </authorList>
    </citation>
    <scope>NUCLEOTIDE SEQUENCE</scope>
    <source>
        <strain evidence="5">ATCC30299</strain>
    </source>
</reference>
<keyword evidence="3" id="KW-0508">mRNA splicing</keyword>
<dbReference type="PANTHER" id="PTHR12718">
    <property type="entry name" value="CELL CYCLE CONTROL PROTEIN CWF15"/>
    <property type="match status" value="1"/>
</dbReference>
<feature type="compositionally biased region" description="Acidic residues" evidence="4">
    <location>
        <begin position="81"/>
        <end position="112"/>
    </location>
</feature>
<keyword evidence="2" id="KW-0507">mRNA processing</keyword>
<comment type="similarity">
    <text evidence="1">Belongs to the CWC15 family.</text>
</comment>
<feature type="compositionally biased region" description="Basic and acidic residues" evidence="4">
    <location>
        <begin position="113"/>
        <end position="147"/>
    </location>
</feature>
<gene>
    <name evidence="5" type="ORF">BSTOLATCC_MIC46592</name>
</gene>
<evidence type="ECO:0000256" key="2">
    <source>
        <dbReference type="ARBA" id="ARBA00022664"/>
    </source>
</evidence>
<dbReference type="Pfam" id="PF04889">
    <property type="entry name" value="Cwf_Cwc_15"/>
    <property type="match status" value="1"/>
</dbReference>
<sequence>MTTAHRPTWNAVQGGKDQGGNRILVPSRQYSSKDLPGHTILKERKKGQGNPEELKSVDFKAQLLQKEKEYFLEKSKFEENPQSEEESEGDIEQEESESYENQSEEESSEDEEALRAEIEKIKAERAEAERKRKEQEDIERQKARREEILNGNPLLDIAQGYQLKRKWTEETMFRNQARGEPKEKQRFINDTVRSDLHKKILKRYIY</sequence>
<evidence type="ECO:0000256" key="4">
    <source>
        <dbReference type="SAM" id="MobiDB-lite"/>
    </source>
</evidence>
<dbReference type="Proteomes" id="UP001162131">
    <property type="component" value="Unassembled WGS sequence"/>
</dbReference>
<dbReference type="InterPro" id="IPR006973">
    <property type="entry name" value="Cwf_Cwc_15"/>
</dbReference>
<dbReference type="EMBL" id="CAJZBQ010000046">
    <property type="protein sequence ID" value="CAG9328595.1"/>
    <property type="molecule type" value="Genomic_DNA"/>
</dbReference>
<comment type="caution">
    <text evidence="5">The sequence shown here is derived from an EMBL/GenBank/DDBJ whole genome shotgun (WGS) entry which is preliminary data.</text>
</comment>